<dbReference type="InterPro" id="IPR022118">
    <property type="entry name" value="Peptidase_C70_AvrRpt2"/>
</dbReference>
<sequence length="390" mass="43683">MDLVEVVKTASKPYTTLRWESSIFGKLFTTKQLAFTMEAQTQTNWCWAATATSVSHYYWWFSHWKQCKVACGELSRTDCCGSPVPSECNVPWYLDRALTRTDNFDSYTGTITFDRIKQEIDAGRPIGARIGWNGGGGHFMVIYGYGYFHGLDQFGAMRYVDIDDPIYGKQHLTLDDFTSNYQGSGSWTHTFFTKEYYEMPWIPILVEEPTLRRIWELREILRVKQAPGPQYDGRADAGAVDVGFAQRLYGLGLDGLLSGEAEPAPEGLRVYESQAGRLTAYFDVAEGEDPAVRQMSAAAPYLESVSQASNIAVPLAERDERACEMRLLRVPALNFEAVWLSHDDGAGDQLVPLRTVRGLAAGETYAFAEAVDELRRAARPLADMDDMMGA</sequence>
<dbReference type="Proteomes" id="UP000515512">
    <property type="component" value="Chromosome"/>
</dbReference>
<evidence type="ECO:0000313" key="1">
    <source>
        <dbReference type="EMBL" id="QLY28669.1"/>
    </source>
</evidence>
<evidence type="ECO:0008006" key="3">
    <source>
        <dbReference type="Google" id="ProtNLM"/>
    </source>
</evidence>
<dbReference type="Gene3D" id="3.90.70.10">
    <property type="entry name" value="Cysteine proteinases"/>
    <property type="match status" value="1"/>
</dbReference>
<accession>A0A7D6ZU15</accession>
<dbReference type="AlphaFoldDB" id="A0A7D6ZU15"/>
<organism evidence="1 2">
    <name type="scientific">Nocardia huaxiensis</name>
    <dbReference type="NCBI Taxonomy" id="2755382"/>
    <lineage>
        <taxon>Bacteria</taxon>
        <taxon>Bacillati</taxon>
        <taxon>Actinomycetota</taxon>
        <taxon>Actinomycetes</taxon>
        <taxon>Mycobacteriales</taxon>
        <taxon>Nocardiaceae</taxon>
        <taxon>Nocardia</taxon>
    </lineage>
</organism>
<reference evidence="1 2" key="1">
    <citation type="submission" date="2020-07" db="EMBL/GenBank/DDBJ databases">
        <authorList>
            <person name="Zhuang K."/>
            <person name="Ran Y."/>
        </authorList>
    </citation>
    <scope>NUCLEOTIDE SEQUENCE [LARGE SCALE GENOMIC DNA]</scope>
    <source>
        <strain evidence="1 2">WCH-YHL-001</strain>
    </source>
</reference>
<dbReference type="EMBL" id="CP059399">
    <property type="protein sequence ID" value="QLY28669.1"/>
    <property type="molecule type" value="Genomic_DNA"/>
</dbReference>
<name>A0A7D6ZU15_9NOCA</name>
<keyword evidence="2" id="KW-1185">Reference proteome</keyword>
<proteinExistence type="predicted"/>
<dbReference type="SUPFAM" id="SSF54001">
    <property type="entry name" value="Cysteine proteinases"/>
    <property type="match status" value="1"/>
</dbReference>
<dbReference type="RefSeq" id="WP_181579875.1">
    <property type="nucleotide sequence ID" value="NZ_CP059399.1"/>
</dbReference>
<gene>
    <name evidence="1" type="ORF">H0264_25465</name>
</gene>
<dbReference type="KEGG" id="nhu:H0264_25465"/>
<protein>
    <recommendedName>
        <fullName evidence="3">Papain like cysteine protease AvrRpt2</fullName>
    </recommendedName>
</protein>
<evidence type="ECO:0000313" key="2">
    <source>
        <dbReference type="Proteomes" id="UP000515512"/>
    </source>
</evidence>
<dbReference type="InterPro" id="IPR038765">
    <property type="entry name" value="Papain-like_cys_pep_sf"/>
</dbReference>
<dbReference type="Pfam" id="PF12385">
    <property type="entry name" value="Peptidase_C70"/>
    <property type="match status" value="1"/>
</dbReference>